<reference evidence="1" key="1">
    <citation type="submission" date="2009-04" db="EMBL/GenBank/DDBJ databases">
        <authorList>
            <person name="Weinstock G."/>
            <person name="Sodergren E."/>
            <person name="Clifton S."/>
            <person name="Fulton L."/>
            <person name="Fulton B."/>
            <person name="Courtney L."/>
            <person name="Fronick C."/>
            <person name="Harrison M."/>
            <person name="Strong C."/>
            <person name="Farmer C."/>
            <person name="Delahaunty K."/>
            <person name="Markovic C."/>
            <person name="Hall O."/>
            <person name="Minx P."/>
            <person name="Tomlinson C."/>
            <person name="Mitreva M."/>
            <person name="Nelson J."/>
            <person name="Hou S."/>
            <person name="Wollam A."/>
            <person name="Pepin K.H."/>
            <person name="Johnson M."/>
            <person name="Bhonagiri V."/>
            <person name="Nash W.E."/>
            <person name="Warren W."/>
            <person name="Chinwalla A."/>
            <person name="Mardis E.R."/>
            <person name="Wilson R.K."/>
        </authorList>
    </citation>
    <scope>NUCLEOTIDE SEQUENCE [LARGE SCALE GENOMIC DNA]</scope>
    <source>
        <strain evidence="1">ATCC 51147</strain>
    </source>
</reference>
<sequence length="42" mass="5133">MQIFGHFRLHISRLKRKKFFAKCSILIIKTTVFKKSYLFILM</sequence>
<protein>
    <submittedName>
        <fullName evidence="1">Uncharacterized protein</fullName>
    </submittedName>
</protein>
<name>C4GJK0_9NEIS</name>
<evidence type="ECO:0000313" key="2">
    <source>
        <dbReference type="Proteomes" id="UP000003009"/>
    </source>
</evidence>
<proteinExistence type="predicted"/>
<organism evidence="1 2">
    <name type="scientific">Kingella oralis ATCC 51147</name>
    <dbReference type="NCBI Taxonomy" id="629741"/>
    <lineage>
        <taxon>Bacteria</taxon>
        <taxon>Pseudomonadati</taxon>
        <taxon>Pseudomonadota</taxon>
        <taxon>Betaproteobacteria</taxon>
        <taxon>Neisseriales</taxon>
        <taxon>Neisseriaceae</taxon>
        <taxon>Kingella</taxon>
    </lineage>
</organism>
<evidence type="ECO:0000313" key="1">
    <source>
        <dbReference type="EMBL" id="EEP67973.1"/>
    </source>
</evidence>
<keyword evidence="2" id="KW-1185">Reference proteome</keyword>
<accession>C4GJK0</accession>
<comment type="caution">
    <text evidence="1">The sequence shown here is derived from an EMBL/GenBank/DDBJ whole genome shotgun (WGS) entry which is preliminary data.</text>
</comment>
<dbReference type="Proteomes" id="UP000003009">
    <property type="component" value="Unassembled WGS sequence"/>
</dbReference>
<dbReference type="STRING" id="629741.GCWU000324_02224"/>
<gene>
    <name evidence="1" type="ORF">GCWU000324_02224</name>
</gene>
<dbReference type="EMBL" id="ACJW02000003">
    <property type="protein sequence ID" value="EEP67973.1"/>
    <property type="molecule type" value="Genomic_DNA"/>
</dbReference>
<dbReference type="HOGENOM" id="CLU_3252816_0_0_4"/>
<dbReference type="AlphaFoldDB" id="C4GJK0"/>